<organism evidence="1 2">
    <name type="scientific">Dubosiella muris</name>
    <dbReference type="NCBI Taxonomy" id="3038133"/>
    <lineage>
        <taxon>Bacteria</taxon>
        <taxon>Bacillati</taxon>
        <taxon>Bacillota</taxon>
        <taxon>Erysipelotrichia</taxon>
        <taxon>Erysipelotrichales</taxon>
        <taxon>Erysipelotrichaceae</taxon>
        <taxon>Dubosiella</taxon>
    </lineage>
</organism>
<keyword evidence="1" id="KW-0456">Lyase</keyword>
<comment type="caution">
    <text evidence="1">The sequence shown here is derived from an EMBL/GenBank/DDBJ whole genome shotgun (WGS) entry which is preliminary data.</text>
</comment>
<gene>
    <name evidence="1" type="ORF">E5336_11975</name>
</gene>
<proteinExistence type="predicted"/>
<evidence type="ECO:0000313" key="1">
    <source>
        <dbReference type="EMBL" id="TGY64498.1"/>
    </source>
</evidence>
<sequence length="256" mass="28002">METITVRNQTIGSGKPKVIVPIVQATPEGIEAAAKTIKESPVDLVEWRVDWFEAFADLERVKAVAKQLRQALEDIPLLATFRTKAEGGEQGLDSAAYEKLNRTLIQSGAIDLIDIELFSGEDIVRSLVECAHQNDVKVVASSHDFKQTPSNEDMESRLRTMRDLGADVLKLAVMPNTEDDVVRLLATTRKLANEKEMKPLVTMAMGETGKISRVAGELFGSTMTFGCVGQASAPGQIPVETLHTLLDVVHESLEEC</sequence>
<reference evidence="1" key="1">
    <citation type="submission" date="2019-04" db="EMBL/GenBank/DDBJ databases">
        <title>Microbes associate with the intestines of laboratory mice.</title>
        <authorList>
            <person name="Navarre W."/>
            <person name="Wong E."/>
            <person name="Huang K."/>
            <person name="Tropini C."/>
            <person name="Ng K."/>
            <person name="Yu B."/>
        </authorList>
    </citation>
    <scope>NUCLEOTIDE SEQUENCE</scope>
    <source>
        <strain evidence="1">NM09_H32</strain>
    </source>
</reference>
<evidence type="ECO:0000313" key="2">
    <source>
        <dbReference type="Proteomes" id="UP000308836"/>
    </source>
</evidence>
<dbReference type="EC" id="4.2.1.10" evidence="1"/>
<dbReference type="Proteomes" id="UP000308836">
    <property type="component" value="Unassembled WGS sequence"/>
</dbReference>
<accession>A0AC61R3T9</accession>
<dbReference type="EMBL" id="SRYG01000040">
    <property type="protein sequence ID" value="TGY64498.1"/>
    <property type="molecule type" value="Genomic_DNA"/>
</dbReference>
<protein>
    <submittedName>
        <fullName evidence="1">Type I 3-dehydroquinate dehydratase</fullName>
        <ecNumber evidence="1">4.2.1.10</ecNumber>
    </submittedName>
</protein>
<name>A0AC61R3T9_9FIRM</name>
<keyword evidence="2" id="KW-1185">Reference proteome</keyword>